<dbReference type="AlphaFoldDB" id="A0AAV3A592"/>
<sequence length="86" mass="9790">MTFGHMVVLHFGLCMFCLFSGETPTAHRTIHLSQVVSCVCDCFAQKLLHHWLFIPISFNETQINLHCVTDQCSDCTKKRKHRGVPG</sequence>
<proteinExistence type="predicted"/>
<reference evidence="2" key="1">
    <citation type="thesis" date="2020" institute="ProQuest LLC" country="789 East Eisenhower Parkway, Ann Arbor, MI, USA">
        <title>Comparative Genomics and Chromosome Evolution.</title>
        <authorList>
            <person name="Mudd A.B."/>
        </authorList>
    </citation>
    <scope>NUCLEOTIDE SEQUENCE</scope>
    <source>
        <strain evidence="2">1538</strain>
        <tissue evidence="2">Blood</tissue>
    </source>
</reference>
<comment type="caution">
    <text evidence="2">The sequence shown here is derived from an EMBL/GenBank/DDBJ whole genome shotgun (WGS) entry which is preliminary data.</text>
</comment>
<accession>A0AAV3A592</accession>
<dbReference type="Proteomes" id="UP001181693">
    <property type="component" value="Unassembled WGS sequence"/>
</dbReference>
<feature type="signal peptide" evidence="1">
    <location>
        <begin position="1"/>
        <end position="21"/>
    </location>
</feature>
<protein>
    <recommendedName>
        <fullName evidence="4">Secreted protein</fullName>
    </recommendedName>
</protein>
<evidence type="ECO:0008006" key="4">
    <source>
        <dbReference type="Google" id="ProtNLM"/>
    </source>
</evidence>
<feature type="chain" id="PRO_5043360122" description="Secreted protein" evidence="1">
    <location>
        <begin position="22"/>
        <end position="86"/>
    </location>
</feature>
<evidence type="ECO:0000313" key="2">
    <source>
        <dbReference type="EMBL" id="DBA21774.1"/>
    </source>
</evidence>
<gene>
    <name evidence="2" type="ORF">GDO54_018373</name>
</gene>
<evidence type="ECO:0000256" key="1">
    <source>
        <dbReference type="SAM" id="SignalP"/>
    </source>
</evidence>
<dbReference type="EMBL" id="DYDO01000007">
    <property type="protein sequence ID" value="DBA21774.1"/>
    <property type="molecule type" value="Genomic_DNA"/>
</dbReference>
<keyword evidence="3" id="KW-1185">Reference proteome</keyword>
<keyword evidence="1" id="KW-0732">Signal</keyword>
<organism evidence="2 3">
    <name type="scientific">Pyxicephalus adspersus</name>
    <name type="common">African bullfrog</name>
    <dbReference type="NCBI Taxonomy" id="30357"/>
    <lineage>
        <taxon>Eukaryota</taxon>
        <taxon>Metazoa</taxon>
        <taxon>Chordata</taxon>
        <taxon>Craniata</taxon>
        <taxon>Vertebrata</taxon>
        <taxon>Euteleostomi</taxon>
        <taxon>Amphibia</taxon>
        <taxon>Batrachia</taxon>
        <taxon>Anura</taxon>
        <taxon>Neobatrachia</taxon>
        <taxon>Ranoidea</taxon>
        <taxon>Pyxicephalidae</taxon>
        <taxon>Pyxicephalinae</taxon>
        <taxon>Pyxicephalus</taxon>
    </lineage>
</organism>
<name>A0AAV3A592_PYXAD</name>
<evidence type="ECO:0000313" key="3">
    <source>
        <dbReference type="Proteomes" id="UP001181693"/>
    </source>
</evidence>